<feature type="transmembrane region" description="Helical" evidence="1">
    <location>
        <begin position="421"/>
        <end position="439"/>
    </location>
</feature>
<protein>
    <submittedName>
        <fullName evidence="3">Phosphoglycerol transferase</fullName>
    </submittedName>
    <submittedName>
        <fullName evidence="2">Putative integral membrane protein</fullName>
    </submittedName>
</protein>
<reference evidence="2" key="3">
    <citation type="journal article" date="2008" name="Carbohydr. Res.">
        <title>S-layer nanoglycobiology of bacteria.</title>
        <authorList>
            <person name="Messner P."/>
            <person name="Steiner K."/>
            <person name="Zarschler K."/>
            <person name="Schaffer C."/>
        </authorList>
    </citation>
    <scope>NUCLEOTIDE SEQUENCE</scope>
    <source>
        <strain evidence="2">L420-91T</strain>
    </source>
</reference>
<sequence>MGNRFFQIINLKSFFAYIIITLLSFLMLVYIMELWDVDLNVPLVYLGDGLSAGMLVKSVIDNGWFLENQYLGAPIGANLYDYPLSDGFHFLLMKLIALFHPDYAFVMNFYLILTFPFTAIVSFFVFRQFNISYIPAFVGSMLYTFLPYHFFRWAGGHIFLAAYYTVPLVVMVFLWMFCEKNFLFFYNEDKGKYKFELFSFKSMVSIIACLLISSSGIYYAFFTCFFLAVQGLAISIFRKRFIPIVVAGFLISTVCIGVLANVVPNIIYTHYNGENSEVGKRSPLEADLYGLKISQLLLPISGHRISFLKELKEKYNSSFPLVNENDNASLGILGSTGFLISLYIFLFRREQKNDIKQNLSFLNVCSILFASIGGLSTLFSILISPQIRGYNRISVFIAFFSIFILVLVFNDFKKKFISNRALKIVFNTFLIIICLVGILDQTNKNFFLPYEILEKEYKNDKEFIRKIEVSLPKGAMIFQMPYVSFPEQPPVNQMGGYDLAKGYLHSTNLKWNFGATTGRESDAWQKNTINKTLDEMIETLSLAGFKGIYIDRNGYADKGIEIEGKLSSILKTKPLISENQRLSFFNMETYNKEVENKYTKNELNLKRDNALHLVLLTWKNGFYGLEQNESGSWRWSQDKSSMIINNYSSKERIVTIEMSFQTGYEQLSSLFIETPTFKEELKVNNKEKKYIKTIRIPSGSYIIKFTSNAEKVNVPDESRNLFFRVNNFKIDYK</sequence>
<feature type="transmembrane region" description="Helical" evidence="1">
    <location>
        <begin position="389"/>
        <end position="409"/>
    </location>
</feature>
<proteinExistence type="predicted"/>
<reference evidence="2" key="2">
    <citation type="journal article" date="2004" name="Glycoconj. J.">
        <title>Genetic organization of chromosomal S-layer glycan biosynthesis loci of Bacillaceae.</title>
        <authorList>
            <person name="Novotny R."/>
            <person name="Pfoestl A."/>
            <person name="Messner P."/>
            <person name="Schaffer C."/>
        </authorList>
    </citation>
    <scope>NUCLEOTIDE SEQUENCE</scope>
    <source>
        <strain evidence="2">L420-91T</strain>
    </source>
</reference>
<name>Q6T1W9_ANETH</name>
<keyword evidence="1" id="KW-0472">Membrane</keyword>
<gene>
    <name evidence="2" type="primary">wscG</name>
    <name evidence="3" type="ORF">SAMN04489735_103438</name>
</gene>
<feature type="transmembrane region" description="Helical" evidence="1">
    <location>
        <begin position="244"/>
        <end position="267"/>
    </location>
</feature>
<feature type="transmembrane region" description="Helical" evidence="1">
    <location>
        <begin position="328"/>
        <end position="347"/>
    </location>
</feature>
<organism evidence="2">
    <name type="scientific">Aneurinibacillus thermoaerophilus</name>
    <dbReference type="NCBI Taxonomy" id="143495"/>
    <lineage>
        <taxon>Bacteria</taxon>
        <taxon>Bacillati</taxon>
        <taxon>Bacillota</taxon>
        <taxon>Bacilli</taxon>
        <taxon>Bacillales</taxon>
        <taxon>Paenibacillaceae</taxon>
        <taxon>Aneurinibacillus group</taxon>
        <taxon>Aneurinibacillus</taxon>
    </lineage>
</organism>
<dbReference type="RefSeq" id="WP_091261035.1">
    <property type="nucleotide sequence ID" value="NZ_FNDE01000034.1"/>
</dbReference>
<keyword evidence="3" id="KW-0808">Transferase</keyword>
<feature type="transmembrane region" description="Helical" evidence="1">
    <location>
        <begin position="103"/>
        <end position="126"/>
    </location>
</feature>
<dbReference type="AlphaFoldDB" id="Q6T1W9"/>
<accession>Q6T1W9</accession>
<evidence type="ECO:0000313" key="4">
    <source>
        <dbReference type="Proteomes" id="UP000198956"/>
    </source>
</evidence>
<feature type="transmembrane region" description="Helical" evidence="1">
    <location>
        <begin position="157"/>
        <end position="177"/>
    </location>
</feature>
<dbReference type="EMBL" id="AY442352">
    <property type="protein sequence ID" value="AAS55719.1"/>
    <property type="molecule type" value="Genomic_DNA"/>
</dbReference>
<feature type="transmembrane region" description="Helical" evidence="1">
    <location>
        <begin position="359"/>
        <end position="383"/>
    </location>
</feature>
<evidence type="ECO:0000313" key="3">
    <source>
        <dbReference type="EMBL" id="SDH58799.1"/>
    </source>
</evidence>
<feature type="transmembrane region" description="Helical" evidence="1">
    <location>
        <begin position="14"/>
        <end position="32"/>
    </location>
</feature>
<evidence type="ECO:0000256" key="1">
    <source>
        <dbReference type="SAM" id="Phobius"/>
    </source>
</evidence>
<dbReference type="EMBL" id="FNDE01000034">
    <property type="protein sequence ID" value="SDH58799.1"/>
    <property type="molecule type" value="Genomic_DNA"/>
</dbReference>
<reference evidence="3 4" key="4">
    <citation type="submission" date="2016-10" db="EMBL/GenBank/DDBJ databases">
        <authorList>
            <person name="de Groot N.N."/>
        </authorList>
    </citation>
    <scope>NUCLEOTIDE SEQUENCE [LARGE SCALE GENOMIC DNA]</scope>
    <source>
        <strain evidence="3 4">L 420-91</strain>
    </source>
</reference>
<dbReference type="GO" id="GO:0016740">
    <property type="term" value="F:transferase activity"/>
    <property type="evidence" value="ECO:0007669"/>
    <property type="project" value="UniProtKB-KW"/>
</dbReference>
<keyword evidence="1" id="KW-0812">Transmembrane</keyword>
<dbReference type="Proteomes" id="UP000198956">
    <property type="component" value="Unassembled WGS sequence"/>
</dbReference>
<keyword evidence="1" id="KW-1133">Transmembrane helix</keyword>
<evidence type="ECO:0000313" key="2">
    <source>
        <dbReference type="EMBL" id="AAS55719.1"/>
    </source>
</evidence>
<reference evidence="2" key="1">
    <citation type="journal article" date="2004" name="Glycobiology">
        <title>Surface-layer glycoproteins: an example for the diversity of bacterial glycosylation with promising impacts on nanobiotechnology.</title>
        <authorList>
            <person name="Schaffer C."/>
            <person name="Messner P."/>
        </authorList>
    </citation>
    <scope>NUCLEOTIDE SEQUENCE</scope>
    <source>
        <strain evidence="2">L420-91T</strain>
    </source>
</reference>
<dbReference type="OrthoDB" id="9767863at2"/>